<keyword evidence="2" id="KW-1185">Reference proteome</keyword>
<name>A0AAQ3ULN5_PASNO</name>
<evidence type="ECO:0000313" key="2">
    <source>
        <dbReference type="Proteomes" id="UP001341281"/>
    </source>
</evidence>
<evidence type="ECO:0000313" key="1">
    <source>
        <dbReference type="EMBL" id="WVZ93638.1"/>
    </source>
</evidence>
<gene>
    <name evidence="1" type="ORF">U9M48_039603</name>
</gene>
<organism evidence="1 2">
    <name type="scientific">Paspalum notatum var. saurae</name>
    <dbReference type="NCBI Taxonomy" id="547442"/>
    <lineage>
        <taxon>Eukaryota</taxon>
        <taxon>Viridiplantae</taxon>
        <taxon>Streptophyta</taxon>
        <taxon>Embryophyta</taxon>
        <taxon>Tracheophyta</taxon>
        <taxon>Spermatophyta</taxon>
        <taxon>Magnoliopsida</taxon>
        <taxon>Liliopsida</taxon>
        <taxon>Poales</taxon>
        <taxon>Poaceae</taxon>
        <taxon>PACMAD clade</taxon>
        <taxon>Panicoideae</taxon>
        <taxon>Andropogonodae</taxon>
        <taxon>Paspaleae</taxon>
        <taxon>Paspalinae</taxon>
        <taxon>Paspalum</taxon>
    </lineage>
</organism>
<protein>
    <recommendedName>
        <fullName evidence="3">Reverse transcriptase zinc-binding domain-containing protein</fullName>
    </recommendedName>
</protein>
<dbReference type="EMBL" id="CP144753">
    <property type="protein sequence ID" value="WVZ93638.1"/>
    <property type="molecule type" value="Genomic_DNA"/>
</dbReference>
<dbReference type="Proteomes" id="UP001341281">
    <property type="component" value="Chromosome 09"/>
</dbReference>
<sequence length="93" mass="10364">MPHQPACPFCDQAEETINHILAGCVLSREVWTWILRELRLDVVPPPISSSRFCAWWSRVAATLDKNLKKGFNSLWLLRAICGASPEPPGGLPP</sequence>
<evidence type="ECO:0008006" key="3">
    <source>
        <dbReference type="Google" id="ProtNLM"/>
    </source>
</evidence>
<dbReference type="AlphaFoldDB" id="A0AAQ3ULN5"/>
<accession>A0AAQ3ULN5</accession>
<proteinExistence type="predicted"/>
<reference evidence="1 2" key="1">
    <citation type="submission" date="2024-02" db="EMBL/GenBank/DDBJ databases">
        <title>High-quality chromosome-scale genome assembly of Pensacola bahiagrass (Paspalum notatum Flugge var. saurae).</title>
        <authorList>
            <person name="Vega J.M."/>
            <person name="Podio M."/>
            <person name="Orjuela J."/>
            <person name="Siena L.A."/>
            <person name="Pessino S.C."/>
            <person name="Combes M.C."/>
            <person name="Mariac C."/>
            <person name="Albertini E."/>
            <person name="Pupilli F."/>
            <person name="Ortiz J.P.A."/>
            <person name="Leblanc O."/>
        </authorList>
    </citation>
    <scope>NUCLEOTIDE SEQUENCE [LARGE SCALE GENOMIC DNA]</scope>
    <source>
        <strain evidence="1">R1</strain>
        <tissue evidence="1">Leaf</tissue>
    </source>
</reference>